<protein>
    <submittedName>
        <fullName evidence="2">Uncharacterized protein</fullName>
    </submittedName>
</protein>
<sequence length="104" mass="11095">MTVQTSESPPSQETEDQGDRQTGLILAQASSNPVGTHDTSASPGKTAAETLLTPHQQPSGQMTQANWVPASSTEMRPVGRSRSLTSLIKNPQFSRSCRADRSLS</sequence>
<feature type="region of interest" description="Disordered" evidence="1">
    <location>
        <begin position="1"/>
        <end position="104"/>
    </location>
</feature>
<dbReference type="EMBL" id="CAAALY010275094">
    <property type="protein sequence ID" value="VEL42555.1"/>
    <property type="molecule type" value="Genomic_DNA"/>
</dbReference>
<feature type="compositionally biased region" description="Polar residues" evidence="1">
    <location>
        <begin position="28"/>
        <end position="43"/>
    </location>
</feature>
<dbReference type="Proteomes" id="UP000784294">
    <property type="component" value="Unassembled WGS sequence"/>
</dbReference>
<evidence type="ECO:0000256" key="1">
    <source>
        <dbReference type="SAM" id="MobiDB-lite"/>
    </source>
</evidence>
<reference evidence="2" key="1">
    <citation type="submission" date="2018-11" db="EMBL/GenBank/DDBJ databases">
        <authorList>
            <consortium name="Pathogen Informatics"/>
        </authorList>
    </citation>
    <scope>NUCLEOTIDE SEQUENCE</scope>
</reference>
<evidence type="ECO:0000313" key="2">
    <source>
        <dbReference type="EMBL" id="VEL42555.1"/>
    </source>
</evidence>
<proteinExistence type="predicted"/>
<gene>
    <name evidence="2" type="ORF">PXEA_LOCUS35995</name>
</gene>
<feature type="compositionally biased region" description="Polar residues" evidence="1">
    <location>
        <begin position="53"/>
        <end position="74"/>
    </location>
</feature>
<feature type="compositionally biased region" description="Polar residues" evidence="1">
    <location>
        <begin position="82"/>
        <end position="95"/>
    </location>
</feature>
<keyword evidence="3" id="KW-1185">Reference proteome</keyword>
<accession>A0A448XQT0</accession>
<feature type="compositionally biased region" description="Polar residues" evidence="1">
    <location>
        <begin position="1"/>
        <end position="12"/>
    </location>
</feature>
<evidence type="ECO:0000313" key="3">
    <source>
        <dbReference type="Proteomes" id="UP000784294"/>
    </source>
</evidence>
<name>A0A448XQT0_9PLAT</name>
<organism evidence="2 3">
    <name type="scientific">Protopolystoma xenopodis</name>
    <dbReference type="NCBI Taxonomy" id="117903"/>
    <lineage>
        <taxon>Eukaryota</taxon>
        <taxon>Metazoa</taxon>
        <taxon>Spiralia</taxon>
        <taxon>Lophotrochozoa</taxon>
        <taxon>Platyhelminthes</taxon>
        <taxon>Monogenea</taxon>
        <taxon>Polyopisthocotylea</taxon>
        <taxon>Polystomatidea</taxon>
        <taxon>Polystomatidae</taxon>
        <taxon>Protopolystoma</taxon>
    </lineage>
</organism>
<dbReference type="AlphaFoldDB" id="A0A448XQT0"/>
<comment type="caution">
    <text evidence="2">The sequence shown here is derived from an EMBL/GenBank/DDBJ whole genome shotgun (WGS) entry which is preliminary data.</text>
</comment>